<evidence type="ECO:0000313" key="2">
    <source>
        <dbReference type="Proteomes" id="UP000663861"/>
    </source>
</evidence>
<dbReference type="InterPro" id="IPR032675">
    <property type="entry name" value="LRR_dom_sf"/>
</dbReference>
<comment type="caution">
    <text evidence="1">The sequence shown here is derived from an EMBL/GenBank/DDBJ whole genome shotgun (WGS) entry which is preliminary data.</text>
</comment>
<protein>
    <recommendedName>
        <fullName evidence="3">F-box domain-containing protein</fullName>
    </recommendedName>
</protein>
<dbReference type="EMBL" id="CAJMWY010001294">
    <property type="protein sequence ID" value="CAE6463782.1"/>
    <property type="molecule type" value="Genomic_DNA"/>
</dbReference>
<gene>
    <name evidence="1" type="ORF">RDB_LOCUS72284</name>
</gene>
<evidence type="ECO:0008006" key="3">
    <source>
        <dbReference type="Google" id="ProtNLM"/>
    </source>
</evidence>
<name>A0A8H3BRM9_9AGAM</name>
<organism evidence="1 2">
    <name type="scientific">Rhizoctonia solani</name>
    <dbReference type="NCBI Taxonomy" id="456999"/>
    <lineage>
        <taxon>Eukaryota</taxon>
        <taxon>Fungi</taxon>
        <taxon>Dikarya</taxon>
        <taxon>Basidiomycota</taxon>
        <taxon>Agaricomycotina</taxon>
        <taxon>Agaricomycetes</taxon>
        <taxon>Cantharellales</taxon>
        <taxon>Ceratobasidiaceae</taxon>
        <taxon>Rhizoctonia</taxon>
    </lineage>
</organism>
<proteinExistence type="predicted"/>
<sequence>MFVSKPATDQHKFETGPDALNLILNIMTENHHFASQKLVRVPELLSIICTFLEPSERSKLASVSRSWFLAAAPVIWREITGIHHLLALFPDAVIKSTGANTIQIRLPPLLDFVRFDIYAPLVRSLNIYGDSKHSYSFSEWGTLNQRQSPLLPHLALLTMQGICGSRGYSEQLLWTALLASPSLREFRVLSAPGGKSRPLLPNVSPVVVSLLLSKLTSQCPDLQALSIFPDPALVGTGNHKEGVFETFLMFSEPPFHRYLAQAQQLRELASNEQILQNDVLPIVASLPLLDHLQVFAKSIDINTDDISLPQNAFPSLRRLSLYLGSLEDVDDLWVIPALQQLTYLRIELRDQHSSELGGTDWARDLLSAIADNSPNLRHLHVDFGLCGRCQDEPCDVGAPELFEQLSKLPLETVTLDSAWFGPYDAEIYSYIATALPAVVDLRMPAQSGTLRELVHFAKLPKLQHLLLEFDFSVGLDWNSSPTAPVGFALHTLETEDTCLLLGDMLDLAKKLLFLWPNLQRVIYPGSKILPATNLVRSLVKTLNSSITTVREATKLKKTIIEKYGQAESALLDALPTANYPPLNSKG</sequence>
<accession>A0A8H3BRM9</accession>
<evidence type="ECO:0000313" key="1">
    <source>
        <dbReference type="EMBL" id="CAE6463782.1"/>
    </source>
</evidence>
<dbReference type="Gene3D" id="3.80.10.10">
    <property type="entry name" value="Ribonuclease Inhibitor"/>
    <property type="match status" value="1"/>
</dbReference>
<reference evidence="1" key="1">
    <citation type="submission" date="2021-01" db="EMBL/GenBank/DDBJ databases">
        <authorList>
            <person name="Kaushik A."/>
        </authorList>
    </citation>
    <scope>NUCLEOTIDE SEQUENCE</scope>
    <source>
        <strain evidence="1">AG4-RS23</strain>
    </source>
</reference>
<dbReference type="Proteomes" id="UP000663861">
    <property type="component" value="Unassembled WGS sequence"/>
</dbReference>
<dbReference type="AlphaFoldDB" id="A0A8H3BRM9"/>